<feature type="transmembrane region" description="Helical" evidence="7">
    <location>
        <begin position="105"/>
        <end position="123"/>
    </location>
</feature>
<keyword evidence="5 7" id="KW-0472">Membrane</keyword>
<feature type="region of interest" description="Disordered" evidence="6">
    <location>
        <begin position="1"/>
        <end position="32"/>
    </location>
</feature>
<dbReference type="PANTHER" id="PTHR23511:SF12">
    <property type="entry name" value="TRANSPORTER, PUTATIVE (AFU_ORTHOLOGUE AFUA_7G01740)-RELATED"/>
    <property type="match status" value="1"/>
</dbReference>
<feature type="domain" description="Major facilitator superfamily (MFS) profile" evidence="8">
    <location>
        <begin position="67"/>
        <end position="521"/>
    </location>
</feature>
<dbReference type="InterPro" id="IPR011701">
    <property type="entry name" value="MFS"/>
</dbReference>
<evidence type="ECO:0000256" key="2">
    <source>
        <dbReference type="ARBA" id="ARBA00022448"/>
    </source>
</evidence>
<dbReference type="CDD" id="cd17316">
    <property type="entry name" value="MFS_SV2_like"/>
    <property type="match status" value="1"/>
</dbReference>
<dbReference type="EMBL" id="OZ022406">
    <property type="protein sequence ID" value="CAK9437544.1"/>
    <property type="molecule type" value="Genomic_DNA"/>
</dbReference>
<organism evidence="9 10">
    <name type="scientific">Lodderomyces beijingensis</name>
    <dbReference type="NCBI Taxonomy" id="1775926"/>
    <lineage>
        <taxon>Eukaryota</taxon>
        <taxon>Fungi</taxon>
        <taxon>Dikarya</taxon>
        <taxon>Ascomycota</taxon>
        <taxon>Saccharomycotina</taxon>
        <taxon>Pichiomycetes</taxon>
        <taxon>Debaryomycetaceae</taxon>
        <taxon>Candida/Lodderomyces clade</taxon>
        <taxon>Lodderomyces</taxon>
    </lineage>
</organism>
<feature type="transmembrane region" description="Helical" evidence="7">
    <location>
        <begin position="234"/>
        <end position="255"/>
    </location>
</feature>
<evidence type="ECO:0000256" key="1">
    <source>
        <dbReference type="ARBA" id="ARBA00004141"/>
    </source>
</evidence>
<feature type="transmembrane region" description="Helical" evidence="7">
    <location>
        <begin position="342"/>
        <end position="365"/>
    </location>
</feature>
<keyword evidence="4 7" id="KW-1133">Transmembrane helix</keyword>
<evidence type="ECO:0000256" key="4">
    <source>
        <dbReference type="ARBA" id="ARBA00022989"/>
    </source>
</evidence>
<comment type="subcellular location">
    <subcellularLocation>
        <location evidence="1">Membrane</location>
        <topology evidence="1">Multi-pass membrane protein</topology>
    </subcellularLocation>
</comment>
<dbReference type="SUPFAM" id="SSF103473">
    <property type="entry name" value="MFS general substrate transporter"/>
    <property type="match status" value="1"/>
</dbReference>
<evidence type="ECO:0000313" key="9">
    <source>
        <dbReference type="EMBL" id="CAK9437544.1"/>
    </source>
</evidence>
<evidence type="ECO:0000256" key="3">
    <source>
        <dbReference type="ARBA" id="ARBA00022692"/>
    </source>
</evidence>
<dbReference type="RefSeq" id="XP_066828860.1">
    <property type="nucleotide sequence ID" value="XM_066971864.1"/>
</dbReference>
<name>A0ABP0ZJ88_9ASCO</name>
<evidence type="ECO:0000259" key="8">
    <source>
        <dbReference type="PROSITE" id="PS50850"/>
    </source>
</evidence>
<proteinExistence type="predicted"/>
<feature type="transmembrane region" description="Helical" evidence="7">
    <location>
        <begin position="135"/>
        <end position="157"/>
    </location>
</feature>
<feature type="transmembrane region" description="Helical" evidence="7">
    <location>
        <begin position="469"/>
        <end position="491"/>
    </location>
</feature>
<evidence type="ECO:0000256" key="5">
    <source>
        <dbReference type="ARBA" id="ARBA00023136"/>
    </source>
</evidence>
<evidence type="ECO:0000256" key="6">
    <source>
        <dbReference type="SAM" id="MobiDB-lite"/>
    </source>
</evidence>
<protein>
    <recommendedName>
        <fullName evidence="8">Major facilitator superfamily (MFS) profile domain-containing protein</fullName>
    </recommendedName>
</protein>
<feature type="transmembrane region" description="Helical" evidence="7">
    <location>
        <begin position="497"/>
        <end position="518"/>
    </location>
</feature>
<keyword evidence="3 7" id="KW-0812">Transmembrane</keyword>
<dbReference type="Gene3D" id="1.20.1250.20">
    <property type="entry name" value="MFS general substrate transporter like domains"/>
    <property type="match status" value="1"/>
</dbReference>
<sequence length="526" mass="57295">MTSPSKTSSGFTITEPAPGEESEPPTSSSSEFELFTEKDADKSYLAKSKLVARAIAQLGFGKYQTGLFFVAGFGWLSDNAWPVATSLVLPRLVEVDGVHAPSGKAPYLTLAQNLGLLAGALFWSLSSDVIGRKWAFNLTFLVTGIWAVVAGGANNFAAVGSFAALWSFGVGGNLPVDSAIFLEALPGSKQWLLTVMSGWWALGQIIANLISWGLIGNYSCADLQNCQKKDNWGWRYFLFTLGGATLLMFGGRFAFRVFESPRFYLGMGDDARAVETLQKIARVNGKPCPVTLQDFKQIDDRYERDDVHGNKNRLIEEKLQKYKMSHIRQCFASKKLAVSNCLIIFTWGLIGLAFPLYNAFLPYYLETRGDANKPLSVHDTYKNSLIVSVLGIPGALIAGLLVELRLGRKGTLSASLLLTGIMLFASTTAKSSNANLAWNCMFSFFSNIAYGVLYAYTPECCLAQFRGTMVGLAASFNRIMGVFAPIIAIYADLTTSAPIFVSGALFLLSGLLVIFFPYEPRGKSSL</sequence>
<dbReference type="PANTHER" id="PTHR23511">
    <property type="entry name" value="SYNAPTIC VESICLE GLYCOPROTEIN 2"/>
    <property type="match status" value="1"/>
</dbReference>
<dbReference type="Pfam" id="PF07690">
    <property type="entry name" value="MFS_1"/>
    <property type="match status" value="1"/>
</dbReference>
<feature type="transmembrane region" description="Helical" evidence="7">
    <location>
        <begin position="436"/>
        <end position="457"/>
    </location>
</feature>
<dbReference type="InterPro" id="IPR020846">
    <property type="entry name" value="MFS_dom"/>
</dbReference>
<dbReference type="InterPro" id="IPR036259">
    <property type="entry name" value="MFS_trans_sf"/>
</dbReference>
<reference evidence="9 10" key="1">
    <citation type="submission" date="2024-03" db="EMBL/GenBank/DDBJ databases">
        <authorList>
            <person name="Brejova B."/>
        </authorList>
    </citation>
    <scope>NUCLEOTIDE SEQUENCE [LARGE SCALE GENOMIC DNA]</scope>
    <source>
        <strain evidence="9 10">CBS 14171</strain>
    </source>
</reference>
<dbReference type="GeneID" id="92207118"/>
<gene>
    <name evidence="9" type="ORF">LODBEIA_P19220</name>
</gene>
<feature type="transmembrane region" description="Helical" evidence="7">
    <location>
        <begin position="191"/>
        <end position="214"/>
    </location>
</feature>
<dbReference type="Proteomes" id="UP001497383">
    <property type="component" value="Chromosome 2"/>
</dbReference>
<keyword evidence="10" id="KW-1185">Reference proteome</keyword>
<dbReference type="PROSITE" id="PS50850">
    <property type="entry name" value="MFS"/>
    <property type="match status" value="1"/>
</dbReference>
<feature type="transmembrane region" description="Helical" evidence="7">
    <location>
        <begin position="385"/>
        <end position="404"/>
    </location>
</feature>
<evidence type="ECO:0000256" key="7">
    <source>
        <dbReference type="SAM" id="Phobius"/>
    </source>
</evidence>
<evidence type="ECO:0000313" key="10">
    <source>
        <dbReference type="Proteomes" id="UP001497383"/>
    </source>
</evidence>
<feature type="compositionally biased region" description="Polar residues" evidence="6">
    <location>
        <begin position="1"/>
        <end position="12"/>
    </location>
</feature>
<keyword evidence="2" id="KW-0813">Transport</keyword>
<accession>A0ABP0ZJ88</accession>